<name>A0ABY8ATE1_9GAMM</name>
<gene>
    <name evidence="2" type="ORF">PXX05_03910</name>
</gene>
<evidence type="ECO:0000313" key="3">
    <source>
        <dbReference type="Proteomes" id="UP001222087"/>
    </source>
</evidence>
<feature type="transmembrane region" description="Helical" evidence="1">
    <location>
        <begin position="43"/>
        <end position="67"/>
    </location>
</feature>
<keyword evidence="1" id="KW-0812">Transmembrane</keyword>
<organism evidence="2 3">
    <name type="scientific">Legionella cardiaca</name>
    <dbReference type="NCBI Taxonomy" id="1071983"/>
    <lineage>
        <taxon>Bacteria</taxon>
        <taxon>Pseudomonadati</taxon>
        <taxon>Pseudomonadota</taxon>
        <taxon>Gammaproteobacteria</taxon>
        <taxon>Legionellales</taxon>
        <taxon>Legionellaceae</taxon>
        <taxon>Legionella</taxon>
    </lineage>
</organism>
<proteinExistence type="predicted"/>
<accession>A0ABY8ATE1</accession>
<sequence>MFKKLWQGDMPLWITFWIFGVLMISLGRLLIGYANDEEFISKYGIIPLYLLIVLWLGYATFILVSIWRSASKYTGAELLAALSQLAVFFGAVAILLSLDIGLFNKFFKENKDINQILVQQAEILNQSLPTQINKHMELYKVVPGDHSLSYYYRLVNFSKGELNFLHTNYNEAVQQLVGAVKPSACNNESVKWILKNNIDFFYYYELDGEGFYKLHLNKDECGIKD</sequence>
<keyword evidence="1" id="KW-1133">Transmembrane helix</keyword>
<feature type="transmembrane region" description="Helical" evidence="1">
    <location>
        <begin position="79"/>
        <end position="103"/>
    </location>
</feature>
<protein>
    <submittedName>
        <fullName evidence="2">Uncharacterized protein</fullName>
    </submittedName>
</protein>
<keyword evidence="3" id="KW-1185">Reference proteome</keyword>
<feature type="transmembrane region" description="Helical" evidence="1">
    <location>
        <begin position="12"/>
        <end position="31"/>
    </location>
</feature>
<dbReference type="RefSeq" id="WP_275089752.1">
    <property type="nucleotide sequence ID" value="NZ_CP119078.1"/>
</dbReference>
<dbReference type="Proteomes" id="UP001222087">
    <property type="component" value="Chromosome"/>
</dbReference>
<keyword evidence="1" id="KW-0472">Membrane</keyword>
<dbReference type="EMBL" id="CP119078">
    <property type="protein sequence ID" value="WED43938.1"/>
    <property type="molecule type" value="Genomic_DNA"/>
</dbReference>
<evidence type="ECO:0000256" key="1">
    <source>
        <dbReference type="SAM" id="Phobius"/>
    </source>
</evidence>
<evidence type="ECO:0000313" key="2">
    <source>
        <dbReference type="EMBL" id="WED43938.1"/>
    </source>
</evidence>
<reference evidence="2 3" key="1">
    <citation type="submission" date="2023-02" db="EMBL/GenBank/DDBJ databases">
        <title>Genome Sequence of L. cardiaca H63T.</title>
        <authorList>
            <person name="Lopez A.E."/>
            <person name="Cianciotto N.P."/>
        </authorList>
    </citation>
    <scope>NUCLEOTIDE SEQUENCE [LARGE SCALE GENOMIC DNA]</scope>
    <source>
        <strain evidence="2 3">H63</strain>
    </source>
</reference>